<dbReference type="InterPro" id="IPR001678">
    <property type="entry name" value="MeTrfase_RsmB-F_NOP2_dom"/>
</dbReference>
<feature type="domain" description="SAM-dependent MTase RsmB/NOP-type" evidence="6">
    <location>
        <begin position="76"/>
        <end position="260"/>
    </location>
</feature>
<comment type="similarity">
    <text evidence="5">Belongs to the class I-like SAM-binding methyltransferase superfamily. RsmB/NOP family.</text>
</comment>
<dbReference type="GO" id="GO:0070475">
    <property type="term" value="P:rRNA base methylation"/>
    <property type="evidence" value="ECO:0007669"/>
    <property type="project" value="TreeGrafter"/>
</dbReference>
<name>A0A9D4FAK0_DREPO</name>
<dbReference type="Gene3D" id="3.30.70.1170">
    <property type="entry name" value="Sun protein, domain 3"/>
    <property type="match status" value="1"/>
</dbReference>
<organism evidence="7 8">
    <name type="scientific">Dreissena polymorpha</name>
    <name type="common">Zebra mussel</name>
    <name type="synonym">Mytilus polymorpha</name>
    <dbReference type="NCBI Taxonomy" id="45954"/>
    <lineage>
        <taxon>Eukaryota</taxon>
        <taxon>Metazoa</taxon>
        <taxon>Spiralia</taxon>
        <taxon>Lophotrochozoa</taxon>
        <taxon>Mollusca</taxon>
        <taxon>Bivalvia</taxon>
        <taxon>Autobranchia</taxon>
        <taxon>Heteroconchia</taxon>
        <taxon>Euheterodonta</taxon>
        <taxon>Imparidentia</taxon>
        <taxon>Neoheterodontei</taxon>
        <taxon>Myida</taxon>
        <taxon>Dreissenoidea</taxon>
        <taxon>Dreissenidae</taxon>
        <taxon>Dreissena</taxon>
    </lineage>
</organism>
<dbReference type="InterPro" id="IPR029063">
    <property type="entry name" value="SAM-dependent_MTases_sf"/>
</dbReference>
<dbReference type="Gene3D" id="3.40.50.150">
    <property type="entry name" value="Vaccinia Virus protein VP39"/>
    <property type="match status" value="1"/>
</dbReference>
<comment type="caution">
    <text evidence="7">The sequence shown here is derived from an EMBL/GenBank/DDBJ whole genome shotgun (WGS) entry which is preliminary data.</text>
</comment>
<accession>A0A9D4FAK0</accession>
<dbReference type="GO" id="GO:0008173">
    <property type="term" value="F:RNA methyltransferase activity"/>
    <property type="evidence" value="ECO:0007669"/>
    <property type="project" value="InterPro"/>
</dbReference>
<feature type="binding site" evidence="5">
    <location>
        <begin position="192"/>
        <end position="198"/>
    </location>
    <ligand>
        <name>S-adenosyl-L-methionine</name>
        <dbReference type="ChEBI" id="CHEBI:59789"/>
    </ligand>
</feature>
<dbReference type="PROSITE" id="PS51686">
    <property type="entry name" value="SAM_MT_RSMB_NOP"/>
    <property type="match status" value="1"/>
</dbReference>
<dbReference type="AlphaFoldDB" id="A0A9D4FAK0"/>
<keyword evidence="4 5" id="KW-0694">RNA-binding</keyword>
<dbReference type="InterPro" id="IPR048889">
    <property type="entry name" value="NSUN5_RCM1_N"/>
</dbReference>
<proteinExistence type="inferred from homology"/>
<dbReference type="SUPFAM" id="SSF53335">
    <property type="entry name" value="S-adenosyl-L-methionine-dependent methyltransferases"/>
    <property type="match status" value="1"/>
</dbReference>
<keyword evidence="3 5" id="KW-0949">S-adenosyl-L-methionine</keyword>
<reference evidence="7" key="2">
    <citation type="submission" date="2020-11" db="EMBL/GenBank/DDBJ databases">
        <authorList>
            <person name="McCartney M.A."/>
            <person name="Auch B."/>
            <person name="Kono T."/>
            <person name="Mallez S."/>
            <person name="Becker A."/>
            <person name="Gohl D.M."/>
            <person name="Silverstein K.A.T."/>
            <person name="Koren S."/>
            <person name="Bechman K.B."/>
            <person name="Herman A."/>
            <person name="Abrahante J.E."/>
            <person name="Garbe J."/>
        </authorList>
    </citation>
    <scope>NUCLEOTIDE SEQUENCE</scope>
    <source>
        <strain evidence="7">Duluth1</strain>
        <tissue evidence="7">Whole animal</tissue>
    </source>
</reference>
<dbReference type="GO" id="GO:0003723">
    <property type="term" value="F:RNA binding"/>
    <property type="evidence" value="ECO:0007669"/>
    <property type="project" value="UniProtKB-UniRule"/>
</dbReference>
<reference evidence="7" key="1">
    <citation type="journal article" date="2019" name="bioRxiv">
        <title>The Genome of the Zebra Mussel, Dreissena polymorpha: A Resource for Invasive Species Research.</title>
        <authorList>
            <person name="McCartney M.A."/>
            <person name="Auch B."/>
            <person name="Kono T."/>
            <person name="Mallez S."/>
            <person name="Zhang Y."/>
            <person name="Obille A."/>
            <person name="Becker A."/>
            <person name="Abrahante J.E."/>
            <person name="Garbe J."/>
            <person name="Badalamenti J.P."/>
            <person name="Herman A."/>
            <person name="Mangelson H."/>
            <person name="Liachko I."/>
            <person name="Sullivan S."/>
            <person name="Sone E.D."/>
            <person name="Koren S."/>
            <person name="Silverstein K.A.T."/>
            <person name="Beckman K.B."/>
            <person name="Gohl D.M."/>
        </authorList>
    </citation>
    <scope>NUCLEOTIDE SEQUENCE</scope>
    <source>
        <strain evidence="7">Duluth1</strain>
        <tissue evidence="7">Whole animal</tissue>
    </source>
</reference>
<dbReference type="Pfam" id="PF21153">
    <property type="entry name" value="NSUN5_N"/>
    <property type="match status" value="1"/>
</dbReference>
<dbReference type="InterPro" id="IPR049560">
    <property type="entry name" value="MeTrfase_RsmB-F_NOP2_cat"/>
</dbReference>
<dbReference type="EMBL" id="JAIWYP010000007">
    <property type="protein sequence ID" value="KAH3793061.1"/>
    <property type="molecule type" value="Genomic_DNA"/>
</dbReference>
<keyword evidence="8" id="KW-1185">Reference proteome</keyword>
<evidence type="ECO:0000256" key="1">
    <source>
        <dbReference type="ARBA" id="ARBA00022603"/>
    </source>
</evidence>
<sequence length="260" mass="28598">MVPRGRGEYFLECGENVGLIEQLRSNSMDVYVGASRILQTVLSEKASIKTQVYSSLIQNKKALYAVVCEVLKNAPILKQITGKCEGFLRDKQLKHDEHLALVLLYEHMLGGGVRGRFKNSLVPLALSSPEHNVLMTVIEDPHIRNVLMFPPGTDLHIQPLYMSGSIILQDKASCFPAHVLSPLPGSMLIDCCAAPGNKTTHLAAILNNKGSVRHGPFTTLATYIMQRGSKPGDQGTRTPGNSLQRSRSVWSKLLNTMRPI</sequence>
<dbReference type="PANTHER" id="PTHR22807:SF4">
    <property type="entry name" value="28S RRNA (CYTOSINE-C(5))-METHYLTRANSFERASE"/>
    <property type="match status" value="1"/>
</dbReference>
<dbReference type="InterPro" id="IPR049561">
    <property type="entry name" value="NSUN5_7_fdxn-like"/>
</dbReference>
<evidence type="ECO:0000313" key="7">
    <source>
        <dbReference type="EMBL" id="KAH3793061.1"/>
    </source>
</evidence>
<evidence type="ECO:0000256" key="5">
    <source>
        <dbReference type="PROSITE-ProRule" id="PRU01023"/>
    </source>
</evidence>
<evidence type="ECO:0000256" key="3">
    <source>
        <dbReference type="ARBA" id="ARBA00022691"/>
    </source>
</evidence>
<dbReference type="InterPro" id="IPR023267">
    <property type="entry name" value="RCMT"/>
</dbReference>
<evidence type="ECO:0000256" key="2">
    <source>
        <dbReference type="ARBA" id="ARBA00022679"/>
    </source>
</evidence>
<comment type="caution">
    <text evidence="5">Lacks conserved residue(s) required for the propagation of feature annotation.</text>
</comment>
<evidence type="ECO:0000256" key="4">
    <source>
        <dbReference type="ARBA" id="ARBA00022884"/>
    </source>
</evidence>
<keyword evidence="2 5" id="KW-0808">Transferase</keyword>
<dbReference type="Pfam" id="PF01189">
    <property type="entry name" value="Methyltr_RsmB-F"/>
    <property type="match status" value="1"/>
</dbReference>
<dbReference type="Proteomes" id="UP000828390">
    <property type="component" value="Unassembled WGS sequence"/>
</dbReference>
<protein>
    <recommendedName>
        <fullName evidence="6">SAM-dependent MTase RsmB/NOP-type domain-containing protein</fullName>
    </recommendedName>
</protein>
<dbReference type="PANTHER" id="PTHR22807">
    <property type="entry name" value="NOP2 YEAST -RELATED NOL1/NOP2/FMU SUN DOMAIN-CONTAINING"/>
    <property type="match status" value="1"/>
</dbReference>
<gene>
    <name evidence="7" type="ORF">DPMN_146563</name>
</gene>
<dbReference type="GO" id="GO:0005730">
    <property type="term" value="C:nucleolus"/>
    <property type="evidence" value="ECO:0007669"/>
    <property type="project" value="TreeGrafter"/>
</dbReference>
<keyword evidence="1 5" id="KW-0489">Methyltransferase</keyword>
<dbReference type="Pfam" id="PF21148">
    <property type="entry name" value="NSUN5_fdxn-like"/>
    <property type="match status" value="1"/>
</dbReference>
<evidence type="ECO:0000259" key="6">
    <source>
        <dbReference type="PROSITE" id="PS51686"/>
    </source>
</evidence>
<evidence type="ECO:0000313" key="8">
    <source>
        <dbReference type="Proteomes" id="UP000828390"/>
    </source>
</evidence>